<evidence type="ECO:0000313" key="3">
    <source>
        <dbReference type="Proteomes" id="UP000000763"/>
    </source>
</evidence>
<feature type="compositionally biased region" description="Basic residues" evidence="1">
    <location>
        <begin position="20"/>
        <end position="33"/>
    </location>
</feature>
<dbReference type="AlphaFoldDB" id="Q6Z278"/>
<dbReference type="EMBL" id="AP005388">
    <property type="protein sequence ID" value="BAC98690.1"/>
    <property type="molecule type" value="Genomic_DNA"/>
</dbReference>
<dbReference type="Proteomes" id="UP000000763">
    <property type="component" value="Chromosome 8"/>
</dbReference>
<feature type="region of interest" description="Disordered" evidence="1">
    <location>
        <begin position="1"/>
        <end position="46"/>
    </location>
</feature>
<proteinExistence type="predicted"/>
<feature type="compositionally biased region" description="Polar residues" evidence="1">
    <location>
        <begin position="36"/>
        <end position="46"/>
    </location>
</feature>
<accession>Q6Z278</accession>
<feature type="compositionally biased region" description="Basic and acidic residues" evidence="1">
    <location>
        <begin position="1"/>
        <end position="19"/>
    </location>
</feature>
<gene>
    <name evidence="2" type="primary">OSJNBa0086F04.35</name>
</gene>
<reference evidence="3" key="2">
    <citation type="journal article" date="2008" name="Nucleic Acids Res.">
        <title>The rice annotation project database (RAP-DB): 2008 update.</title>
        <authorList>
            <consortium name="The rice annotation project (RAP)"/>
        </authorList>
    </citation>
    <scope>GENOME REANNOTATION</scope>
    <source>
        <strain evidence="3">cv. Nipponbare</strain>
    </source>
</reference>
<organism evidence="2 3">
    <name type="scientific">Oryza sativa subsp. japonica</name>
    <name type="common">Rice</name>
    <dbReference type="NCBI Taxonomy" id="39947"/>
    <lineage>
        <taxon>Eukaryota</taxon>
        <taxon>Viridiplantae</taxon>
        <taxon>Streptophyta</taxon>
        <taxon>Embryophyta</taxon>
        <taxon>Tracheophyta</taxon>
        <taxon>Spermatophyta</taxon>
        <taxon>Magnoliopsida</taxon>
        <taxon>Liliopsida</taxon>
        <taxon>Poales</taxon>
        <taxon>Poaceae</taxon>
        <taxon>BOP clade</taxon>
        <taxon>Oryzoideae</taxon>
        <taxon>Oryzeae</taxon>
        <taxon>Oryzinae</taxon>
        <taxon>Oryza</taxon>
        <taxon>Oryza sativa</taxon>
    </lineage>
</organism>
<evidence type="ECO:0000256" key="1">
    <source>
        <dbReference type="SAM" id="MobiDB-lite"/>
    </source>
</evidence>
<sequence length="71" mass="8128">MRARQLIREPGRRIGDQKSGRHRSIFQKSKRVTHPSPLNLSPSRSTADLARHGDVRITWISPGCLWQCNLP</sequence>
<reference evidence="3" key="1">
    <citation type="journal article" date="2005" name="Nature">
        <title>The map-based sequence of the rice genome.</title>
        <authorList>
            <consortium name="International rice genome sequencing project (IRGSP)"/>
            <person name="Matsumoto T."/>
            <person name="Wu J."/>
            <person name="Kanamori H."/>
            <person name="Katayose Y."/>
            <person name="Fujisawa M."/>
            <person name="Namiki N."/>
            <person name="Mizuno H."/>
            <person name="Yamamoto K."/>
            <person name="Antonio B.A."/>
            <person name="Baba T."/>
            <person name="Sakata K."/>
            <person name="Nagamura Y."/>
            <person name="Aoki H."/>
            <person name="Arikawa K."/>
            <person name="Arita K."/>
            <person name="Bito T."/>
            <person name="Chiden Y."/>
            <person name="Fujitsuka N."/>
            <person name="Fukunaka R."/>
            <person name="Hamada M."/>
            <person name="Harada C."/>
            <person name="Hayashi A."/>
            <person name="Hijishita S."/>
            <person name="Honda M."/>
            <person name="Hosokawa S."/>
            <person name="Ichikawa Y."/>
            <person name="Idonuma A."/>
            <person name="Iijima M."/>
            <person name="Ikeda M."/>
            <person name="Ikeno M."/>
            <person name="Ito K."/>
            <person name="Ito S."/>
            <person name="Ito T."/>
            <person name="Ito Y."/>
            <person name="Ito Y."/>
            <person name="Iwabuchi A."/>
            <person name="Kamiya K."/>
            <person name="Karasawa W."/>
            <person name="Kurita K."/>
            <person name="Katagiri S."/>
            <person name="Kikuta A."/>
            <person name="Kobayashi H."/>
            <person name="Kobayashi N."/>
            <person name="Machita K."/>
            <person name="Maehara T."/>
            <person name="Masukawa M."/>
            <person name="Mizubayashi T."/>
            <person name="Mukai Y."/>
            <person name="Nagasaki H."/>
            <person name="Nagata Y."/>
            <person name="Naito S."/>
            <person name="Nakashima M."/>
            <person name="Nakama Y."/>
            <person name="Nakamichi Y."/>
            <person name="Nakamura M."/>
            <person name="Meguro A."/>
            <person name="Negishi M."/>
            <person name="Ohta I."/>
            <person name="Ohta T."/>
            <person name="Okamoto M."/>
            <person name="Ono N."/>
            <person name="Saji S."/>
            <person name="Sakaguchi M."/>
            <person name="Sakai K."/>
            <person name="Shibata M."/>
            <person name="Shimokawa T."/>
            <person name="Song J."/>
            <person name="Takazaki Y."/>
            <person name="Terasawa K."/>
            <person name="Tsugane M."/>
            <person name="Tsuji K."/>
            <person name="Ueda S."/>
            <person name="Waki K."/>
            <person name="Yamagata H."/>
            <person name="Yamamoto M."/>
            <person name="Yamamoto S."/>
            <person name="Yamane H."/>
            <person name="Yoshiki S."/>
            <person name="Yoshihara R."/>
            <person name="Yukawa K."/>
            <person name="Zhong H."/>
            <person name="Yano M."/>
            <person name="Yuan Q."/>
            <person name="Ouyang S."/>
            <person name="Liu J."/>
            <person name="Jones K.M."/>
            <person name="Gansberger K."/>
            <person name="Moffat K."/>
            <person name="Hill J."/>
            <person name="Bera J."/>
            <person name="Fadrosh D."/>
            <person name="Jin S."/>
            <person name="Johri S."/>
            <person name="Kim M."/>
            <person name="Overton L."/>
            <person name="Reardon M."/>
            <person name="Tsitrin T."/>
            <person name="Vuong H."/>
            <person name="Weaver B."/>
            <person name="Ciecko A."/>
            <person name="Tallon L."/>
            <person name="Jackson J."/>
            <person name="Pai G."/>
            <person name="Aken S.V."/>
            <person name="Utterback T."/>
            <person name="Reidmuller S."/>
            <person name="Feldblyum T."/>
            <person name="Hsiao J."/>
            <person name="Zismann V."/>
            <person name="Iobst S."/>
            <person name="de Vazeille A.R."/>
            <person name="Buell C.R."/>
            <person name="Ying K."/>
            <person name="Li Y."/>
            <person name="Lu T."/>
            <person name="Huang Y."/>
            <person name="Zhao Q."/>
            <person name="Feng Q."/>
            <person name="Zhang L."/>
            <person name="Zhu J."/>
            <person name="Weng Q."/>
            <person name="Mu J."/>
            <person name="Lu Y."/>
            <person name="Fan D."/>
            <person name="Liu Y."/>
            <person name="Guan J."/>
            <person name="Zhang Y."/>
            <person name="Yu S."/>
            <person name="Liu X."/>
            <person name="Zhang Y."/>
            <person name="Hong G."/>
            <person name="Han B."/>
            <person name="Choisne N."/>
            <person name="Demange N."/>
            <person name="Orjeda G."/>
            <person name="Samain S."/>
            <person name="Cattolico L."/>
            <person name="Pelletier E."/>
            <person name="Couloux A."/>
            <person name="Segurens B."/>
            <person name="Wincker P."/>
            <person name="D'Hont A."/>
            <person name="Scarpelli C."/>
            <person name="Weissenbach J."/>
            <person name="Salanoubat M."/>
            <person name="Quetier F."/>
            <person name="Yu Y."/>
            <person name="Kim H.R."/>
            <person name="Rambo T."/>
            <person name="Currie J."/>
            <person name="Collura K."/>
            <person name="Luo M."/>
            <person name="Yang T."/>
            <person name="Ammiraju J.S.S."/>
            <person name="Engler F."/>
            <person name="Soderlund C."/>
            <person name="Wing R.A."/>
            <person name="Palmer L.E."/>
            <person name="de la Bastide M."/>
            <person name="Spiegel L."/>
            <person name="Nascimento L."/>
            <person name="Zutavern T."/>
            <person name="O'Shaughnessy A."/>
            <person name="Dike S."/>
            <person name="Dedhia N."/>
            <person name="Preston R."/>
            <person name="Balija V."/>
            <person name="McCombie W.R."/>
            <person name="Chow T."/>
            <person name="Chen H."/>
            <person name="Chung M."/>
            <person name="Chen C."/>
            <person name="Shaw J."/>
            <person name="Wu H."/>
            <person name="Hsiao K."/>
            <person name="Chao Y."/>
            <person name="Chu M."/>
            <person name="Cheng C."/>
            <person name="Hour A."/>
            <person name="Lee P."/>
            <person name="Lin S."/>
            <person name="Lin Y."/>
            <person name="Liou J."/>
            <person name="Liu S."/>
            <person name="Hsing Y."/>
            <person name="Raghuvanshi S."/>
            <person name="Mohanty A."/>
            <person name="Bharti A.K."/>
            <person name="Gaur A."/>
            <person name="Gupta V."/>
            <person name="Kumar D."/>
            <person name="Ravi V."/>
            <person name="Vij S."/>
            <person name="Kapur A."/>
            <person name="Khurana P."/>
            <person name="Khurana P."/>
            <person name="Khurana J.P."/>
            <person name="Tyagi A.K."/>
            <person name="Gaikwad K."/>
            <person name="Singh A."/>
            <person name="Dalal V."/>
            <person name="Srivastava S."/>
            <person name="Dixit A."/>
            <person name="Pal A.K."/>
            <person name="Ghazi I.A."/>
            <person name="Yadav M."/>
            <person name="Pandit A."/>
            <person name="Bhargava A."/>
            <person name="Sureshbabu K."/>
            <person name="Batra K."/>
            <person name="Sharma T.R."/>
            <person name="Mohapatra T."/>
            <person name="Singh N.K."/>
            <person name="Messing J."/>
            <person name="Nelson A.B."/>
            <person name="Fuks G."/>
            <person name="Kavchok S."/>
            <person name="Keizer G."/>
            <person name="Linton E."/>
            <person name="Llaca V."/>
            <person name="Song R."/>
            <person name="Tanyolac B."/>
            <person name="Young S."/>
            <person name="Ho-Il K."/>
            <person name="Hahn J.H."/>
            <person name="Sangsakoo G."/>
            <person name="Vanavichit A."/>
            <person name="de Mattos Luiz.A.T."/>
            <person name="Zimmer P.D."/>
            <person name="Malone G."/>
            <person name="Dellagostin O."/>
            <person name="de Oliveira A.C."/>
            <person name="Bevan M."/>
            <person name="Bancroft I."/>
            <person name="Minx P."/>
            <person name="Cordum H."/>
            <person name="Wilson R."/>
            <person name="Cheng Z."/>
            <person name="Jin W."/>
            <person name="Jiang J."/>
            <person name="Leong S.A."/>
            <person name="Iwama H."/>
            <person name="Gojobori T."/>
            <person name="Itoh T."/>
            <person name="Niimura Y."/>
            <person name="Fujii Y."/>
            <person name="Habara T."/>
            <person name="Sakai H."/>
            <person name="Sato Y."/>
            <person name="Wilson G."/>
            <person name="Kumar K."/>
            <person name="McCouch S."/>
            <person name="Juretic N."/>
            <person name="Hoen D."/>
            <person name="Wright S."/>
            <person name="Bruskiewich R."/>
            <person name="Bureau T."/>
            <person name="Miyao A."/>
            <person name="Hirochika H."/>
            <person name="Nishikawa T."/>
            <person name="Kadowaki K."/>
            <person name="Sugiura M."/>
            <person name="Burr B."/>
            <person name="Sasaki T."/>
        </authorList>
    </citation>
    <scope>NUCLEOTIDE SEQUENCE [LARGE SCALE GENOMIC DNA]</scope>
    <source>
        <strain evidence="3">cv. Nipponbare</strain>
    </source>
</reference>
<protein>
    <submittedName>
        <fullName evidence="2">Uncharacterized protein</fullName>
    </submittedName>
</protein>
<evidence type="ECO:0000313" key="2">
    <source>
        <dbReference type="EMBL" id="BAC98690.1"/>
    </source>
</evidence>
<name>Q6Z278_ORYSJ</name>